<accession>A0A0C9W9E5</accession>
<evidence type="ECO:0000313" key="2">
    <source>
        <dbReference type="Proteomes" id="UP000053820"/>
    </source>
</evidence>
<dbReference type="InterPro" id="IPR032675">
    <property type="entry name" value="LRR_dom_sf"/>
</dbReference>
<sequence>MASNSSSTSHNIPRIPPELWLRVFDLATNVQGLLHCDGPSPSDLPHTLVKQRDQQLLKESLAIKRNIVLVCRTWNELAIEFLYQSVLITRVQALSSLHESLQRHSSAVTGRNGLGWWTRRLDVLIEDDRCEAADYGLLAEVVRHFSSLSIVTLSMPMLPFNDCWLRQLPTSVITSLAETCGPSLQLFDCSESILRPCREDLMMLLAASPNLSVLRCPICSPTPGNRSSKNRSDVPVMSKLESITLMSVFLRDYLPRDKDANHLPALRQLTYDCIPPPFFDHAWKNFVKLSCASVTTVTLDFCLPGDSLQKELDLLAECCPALDKLVIYFRSWPEMKSQLVLPPISYLGLHSKLAKAPAFHYQALVSALGSLTGPKLKSVRLLHASAVEELHEAQPSLPDEDVAGLASSTFRLEDHEGRLLFN</sequence>
<dbReference type="HOGENOM" id="CLU_052689_1_0_1"/>
<dbReference type="EMBL" id="KN839847">
    <property type="protein sequence ID" value="KIJ64348.1"/>
    <property type="molecule type" value="Genomic_DNA"/>
</dbReference>
<dbReference type="AlphaFoldDB" id="A0A0C9W9E5"/>
<organism evidence="1 2">
    <name type="scientific">Hydnomerulius pinastri MD-312</name>
    <dbReference type="NCBI Taxonomy" id="994086"/>
    <lineage>
        <taxon>Eukaryota</taxon>
        <taxon>Fungi</taxon>
        <taxon>Dikarya</taxon>
        <taxon>Basidiomycota</taxon>
        <taxon>Agaricomycotina</taxon>
        <taxon>Agaricomycetes</taxon>
        <taxon>Agaricomycetidae</taxon>
        <taxon>Boletales</taxon>
        <taxon>Boletales incertae sedis</taxon>
        <taxon>Leucogyrophana</taxon>
    </lineage>
</organism>
<protein>
    <recommendedName>
        <fullName evidence="3">F-box domain-containing protein</fullName>
    </recommendedName>
</protein>
<reference evidence="1 2" key="1">
    <citation type="submission" date="2014-04" db="EMBL/GenBank/DDBJ databases">
        <title>Evolutionary Origins and Diversification of the Mycorrhizal Mutualists.</title>
        <authorList>
            <consortium name="DOE Joint Genome Institute"/>
            <consortium name="Mycorrhizal Genomics Consortium"/>
            <person name="Kohler A."/>
            <person name="Kuo A."/>
            <person name="Nagy L.G."/>
            <person name="Floudas D."/>
            <person name="Copeland A."/>
            <person name="Barry K.W."/>
            <person name="Cichocki N."/>
            <person name="Veneault-Fourrey C."/>
            <person name="LaButti K."/>
            <person name="Lindquist E.A."/>
            <person name="Lipzen A."/>
            <person name="Lundell T."/>
            <person name="Morin E."/>
            <person name="Murat C."/>
            <person name="Riley R."/>
            <person name="Ohm R."/>
            <person name="Sun H."/>
            <person name="Tunlid A."/>
            <person name="Henrissat B."/>
            <person name="Grigoriev I.V."/>
            <person name="Hibbett D.S."/>
            <person name="Martin F."/>
        </authorList>
    </citation>
    <scope>NUCLEOTIDE SEQUENCE [LARGE SCALE GENOMIC DNA]</scope>
    <source>
        <strain evidence="1 2">MD-312</strain>
    </source>
</reference>
<evidence type="ECO:0008006" key="3">
    <source>
        <dbReference type="Google" id="ProtNLM"/>
    </source>
</evidence>
<dbReference type="OrthoDB" id="3232644at2759"/>
<proteinExistence type="predicted"/>
<name>A0A0C9W9E5_9AGAM</name>
<dbReference type="Proteomes" id="UP000053820">
    <property type="component" value="Unassembled WGS sequence"/>
</dbReference>
<gene>
    <name evidence="1" type="ORF">HYDPIDRAFT_175679</name>
</gene>
<keyword evidence="2" id="KW-1185">Reference proteome</keyword>
<dbReference type="Gene3D" id="3.80.10.10">
    <property type="entry name" value="Ribonuclease Inhibitor"/>
    <property type="match status" value="1"/>
</dbReference>
<evidence type="ECO:0000313" key="1">
    <source>
        <dbReference type="EMBL" id="KIJ64348.1"/>
    </source>
</evidence>